<keyword evidence="1" id="KW-1133">Transmembrane helix</keyword>
<keyword evidence="1" id="KW-0472">Membrane</keyword>
<feature type="transmembrane region" description="Helical" evidence="1">
    <location>
        <begin position="12"/>
        <end position="36"/>
    </location>
</feature>
<dbReference type="Proteomes" id="UP000193560">
    <property type="component" value="Unassembled WGS sequence"/>
</dbReference>
<organism evidence="2 3">
    <name type="scientific">Absidia repens</name>
    <dbReference type="NCBI Taxonomy" id="90262"/>
    <lineage>
        <taxon>Eukaryota</taxon>
        <taxon>Fungi</taxon>
        <taxon>Fungi incertae sedis</taxon>
        <taxon>Mucoromycota</taxon>
        <taxon>Mucoromycotina</taxon>
        <taxon>Mucoromycetes</taxon>
        <taxon>Mucorales</taxon>
        <taxon>Cunninghamellaceae</taxon>
        <taxon>Absidia</taxon>
    </lineage>
</organism>
<evidence type="ECO:0000313" key="2">
    <source>
        <dbReference type="EMBL" id="ORZ25200.1"/>
    </source>
</evidence>
<sequence>MPLEAIGHVVAVAIKTNIIIVIVIVVTIIFIFIFIVREQDQIGHLLKSWYQDLARHLVAFEILIQFGQDSLDKNIPKREEVEDVRISKTRVHHKMNNKGGGGGIFTSIQTCKTSVAGETGETGDMFQAGFAVSEEEGLTCVVIEEGVGGRGASWPRFDVAVFVFGTMIVACNVMSDVDNCYCVGHFQV</sequence>
<protein>
    <submittedName>
        <fullName evidence="2">Uncharacterized protein</fullName>
    </submittedName>
</protein>
<keyword evidence="1" id="KW-0812">Transmembrane</keyword>
<proteinExistence type="predicted"/>
<reference evidence="2 3" key="1">
    <citation type="submission" date="2016-07" db="EMBL/GenBank/DDBJ databases">
        <title>Pervasive Adenine N6-methylation of Active Genes in Fungi.</title>
        <authorList>
            <consortium name="DOE Joint Genome Institute"/>
            <person name="Mondo S.J."/>
            <person name="Dannebaum R.O."/>
            <person name="Kuo R.C."/>
            <person name="Labutti K."/>
            <person name="Haridas S."/>
            <person name="Kuo A."/>
            <person name="Salamov A."/>
            <person name="Ahrendt S.R."/>
            <person name="Lipzen A."/>
            <person name="Sullivan W."/>
            <person name="Andreopoulos W.B."/>
            <person name="Clum A."/>
            <person name="Lindquist E."/>
            <person name="Daum C."/>
            <person name="Ramamoorthy G.K."/>
            <person name="Gryganskyi A."/>
            <person name="Culley D."/>
            <person name="Magnuson J.K."/>
            <person name="James T.Y."/>
            <person name="O'Malley M.A."/>
            <person name="Stajich J.E."/>
            <person name="Spatafora J.W."/>
            <person name="Visel A."/>
            <person name="Grigoriev I.V."/>
        </authorList>
    </citation>
    <scope>NUCLEOTIDE SEQUENCE [LARGE SCALE GENOMIC DNA]</scope>
    <source>
        <strain evidence="2 3">NRRL 1336</strain>
    </source>
</reference>
<accession>A0A1X2J060</accession>
<dbReference type="EMBL" id="MCGE01000001">
    <property type="protein sequence ID" value="ORZ25200.1"/>
    <property type="molecule type" value="Genomic_DNA"/>
</dbReference>
<evidence type="ECO:0000313" key="3">
    <source>
        <dbReference type="Proteomes" id="UP000193560"/>
    </source>
</evidence>
<name>A0A1X2J060_9FUNG</name>
<evidence type="ECO:0000256" key="1">
    <source>
        <dbReference type="SAM" id="Phobius"/>
    </source>
</evidence>
<gene>
    <name evidence="2" type="ORF">BCR42DRAFT_385851</name>
</gene>
<comment type="caution">
    <text evidence="2">The sequence shown here is derived from an EMBL/GenBank/DDBJ whole genome shotgun (WGS) entry which is preliminary data.</text>
</comment>
<dbReference type="AlphaFoldDB" id="A0A1X2J060"/>
<keyword evidence="3" id="KW-1185">Reference proteome</keyword>